<evidence type="ECO:0000313" key="2">
    <source>
        <dbReference type="EMBL" id="TBH17638.1"/>
    </source>
</evidence>
<reference evidence="2 3" key="1">
    <citation type="submission" date="2019-02" db="EMBL/GenBank/DDBJ databases">
        <title>Thermus sp. a novel from hot spring.</title>
        <authorList>
            <person name="Zhao Z."/>
        </authorList>
    </citation>
    <scope>NUCLEOTIDE SEQUENCE [LARGE SCALE GENOMIC DNA]</scope>
    <source>
        <strain evidence="2 3">CFH 72773T</strain>
    </source>
</reference>
<dbReference type="RefSeq" id="WP_130842235.1">
    <property type="nucleotide sequence ID" value="NZ_SIJL01000010.1"/>
</dbReference>
<dbReference type="EMBL" id="SIJL01000010">
    <property type="protein sequence ID" value="TBH17638.1"/>
    <property type="molecule type" value="Genomic_DNA"/>
</dbReference>
<dbReference type="AlphaFoldDB" id="A0A4Q9B0G0"/>
<dbReference type="OrthoDB" id="25732at2"/>
<evidence type="ECO:0000313" key="3">
    <source>
        <dbReference type="Proteomes" id="UP000292858"/>
    </source>
</evidence>
<keyword evidence="3" id="KW-1185">Reference proteome</keyword>
<gene>
    <name evidence="2" type="ORF">ETP66_08635</name>
</gene>
<protein>
    <recommendedName>
        <fullName evidence="1">YvlB/LiaX N-terminal domain-containing protein</fullName>
    </recommendedName>
</protein>
<feature type="domain" description="YvlB/LiaX N-terminal" evidence="1">
    <location>
        <begin position="2"/>
        <end position="32"/>
    </location>
</feature>
<evidence type="ECO:0000259" key="1">
    <source>
        <dbReference type="Pfam" id="PF22746"/>
    </source>
</evidence>
<proteinExistence type="predicted"/>
<sequence length="225" mass="23982">MEDKRRILEMVREGVLSPEEALELLAVLEERERPEAEAPAASPAPGHPQIRILATGANLEVRGVAGLAEPEGKGGTLAREEEGYLYRVAFGEGALRVPEGVWLALEARGSNVELARVALRGRALGANLEGEALVGLDLDLVGGNLEAGLLLWEGEHRLLVQAGNAELRFLPGSDLLVEAEARLGQVEAEGPWRRVAGPGGFRGVLGEGRARLSARVRMGNLELEA</sequence>
<comment type="caution">
    <text evidence="2">The sequence shown here is derived from an EMBL/GenBank/DDBJ whole genome shotgun (WGS) entry which is preliminary data.</text>
</comment>
<name>A0A4Q9B0G0_9DEIN</name>
<accession>A0A4Q9B0G0</accession>
<organism evidence="2 3">
    <name type="scientific">Thermus thermamylovorans</name>
    <dbReference type="NCBI Taxonomy" id="2509362"/>
    <lineage>
        <taxon>Bacteria</taxon>
        <taxon>Thermotogati</taxon>
        <taxon>Deinococcota</taxon>
        <taxon>Deinococci</taxon>
        <taxon>Thermales</taxon>
        <taxon>Thermaceae</taxon>
        <taxon>Thermus</taxon>
    </lineage>
</organism>
<dbReference type="Pfam" id="PF22746">
    <property type="entry name" value="SHOCT-like_DUF2089-C"/>
    <property type="match status" value="1"/>
</dbReference>
<dbReference type="Proteomes" id="UP000292858">
    <property type="component" value="Unassembled WGS sequence"/>
</dbReference>
<dbReference type="InterPro" id="IPR053959">
    <property type="entry name" value="YvlB/LiaX_N"/>
</dbReference>